<dbReference type="GO" id="GO:0005975">
    <property type="term" value="P:carbohydrate metabolic process"/>
    <property type="evidence" value="ECO:0007669"/>
    <property type="project" value="InterPro"/>
</dbReference>
<evidence type="ECO:0000256" key="3">
    <source>
        <dbReference type="ARBA" id="ARBA00007658"/>
    </source>
</evidence>
<dbReference type="InterPro" id="IPR012341">
    <property type="entry name" value="6hp_glycosidase-like_sf"/>
</dbReference>
<dbReference type="PANTHER" id="PTHR11742">
    <property type="entry name" value="MANNOSYL-OLIGOSACCHARIDE ALPHA-1,2-MANNOSIDASE-RELATED"/>
    <property type="match status" value="1"/>
</dbReference>
<dbReference type="SUPFAM" id="SSF48225">
    <property type="entry name" value="Seven-hairpin glycosidases"/>
    <property type="match status" value="1"/>
</dbReference>
<comment type="cofactor">
    <cofactor evidence="1 6">
        <name>Ca(2+)</name>
        <dbReference type="ChEBI" id="CHEBI:29108"/>
    </cofactor>
</comment>
<evidence type="ECO:0000256" key="6">
    <source>
        <dbReference type="PIRSR" id="PIRSR601382-2"/>
    </source>
</evidence>
<evidence type="ECO:0008006" key="9">
    <source>
        <dbReference type="Google" id="ProtNLM"/>
    </source>
</evidence>
<reference evidence="7" key="1">
    <citation type="submission" date="2022-07" db="EMBL/GenBank/DDBJ databases">
        <title>Genome Sequence of Agrocybe chaxingu.</title>
        <authorList>
            <person name="Buettner E."/>
        </authorList>
    </citation>
    <scope>NUCLEOTIDE SEQUENCE</scope>
    <source>
        <strain evidence="7">MP-N11</strain>
    </source>
</reference>
<keyword evidence="6" id="KW-0479">Metal-binding</keyword>
<evidence type="ECO:0000313" key="8">
    <source>
        <dbReference type="Proteomes" id="UP001148786"/>
    </source>
</evidence>
<dbReference type="Proteomes" id="UP001148786">
    <property type="component" value="Unassembled WGS sequence"/>
</dbReference>
<dbReference type="GO" id="GO:0005783">
    <property type="term" value="C:endoplasmic reticulum"/>
    <property type="evidence" value="ECO:0007669"/>
    <property type="project" value="TreeGrafter"/>
</dbReference>
<dbReference type="InterPro" id="IPR050749">
    <property type="entry name" value="Glycosyl_Hydrolase_47"/>
</dbReference>
<keyword evidence="6" id="KW-0106">Calcium</keyword>
<keyword evidence="8" id="KW-1185">Reference proteome</keyword>
<keyword evidence="5" id="KW-1015">Disulfide bond</keyword>
<evidence type="ECO:0000256" key="5">
    <source>
        <dbReference type="ARBA" id="ARBA00023157"/>
    </source>
</evidence>
<dbReference type="Gene3D" id="1.50.10.10">
    <property type="match status" value="1"/>
</dbReference>
<dbReference type="GO" id="GO:0036503">
    <property type="term" value="P:ERAD pathway"/>
    <property type="evidence" value="ECO:0007669"/>
    <property type="project" value="UniProtKB-ARBA"/>
</dbReference>
<protein>
    <recommendedName>
        <fullName evidence="9">Alpha-1,2-Mannosidase</fullName>
    </recommendedName>
</protein>
<accession>A0A9W8JVG3</accession>
<name>A0A9W8JVG3_9AGAR</name>
<dbReference type="AlphaFoldDB" id="A0A9W8JVG3"/>
<dbReference type="InterPro" id="IPR001382">
    <property type="entry name" value="Glyco_hydro_47"/>
</dbReference>
<dbReference type="EMBL" id="JANKHO010003213">
    <property type="protein sequence ID" value="KAJ3485307.1"/>
    <property type="molecule type" value="Genomic_DNA"/>
</dbReference>
<comment type="similarity">
    <text evidence="3">Belongs to the glycosyl hydrolase 47 family.</text>
</comment>
<organism evidence="7 8">
    <name type="scientific">Agrocybe chaxingu</name>
    <dbReference type="NCBI Taxonomy" id="84603"/>
    <lineage>
        <taxon>Eukaryota</taxon>
        <taxon>Fungi</taxon>
        <taxon>Dikarya</taxon>
        <taxon>Basidiomycota</taxon>
        <taxon>Agaricomycotina</taxon>
        <taxon>Agaricomycetes</taxon>
        <taxon>Agaricomycetidae</taxon>
        <taxon>Agaricales</taxon>
        <taxon>Agaricineae</taxon>
        <taxon>Strophariaceae</taxon>
        <taxon>Agrocybe</taxon>
    </lineage>
</organism>
<dbReference type="GO" id="GO:0016020">
    <property type="term" value="C:membrane"/>
    <property type="evidence" value="ECO:0007669"/>
    <property type="project" value="InterPro"/>
</dbReference>
<comment type="caution">
    <text evidence="7">The sequence shown here is derived from an EMBL/GenBank/DDBJ whole genome shotgun (WGS) entry which is preliminary data.</text>
</comment>
<evidence type="ECO:0000313" key="7">
    <source>
        <dbReference type="EMBL" id="KAJ3485307.1"/>
    </source>
</evidence>
<evidence type="ECO:0000256" key="1">
    <source>
        <dbReference type="ARBA" id="ARBA00001913"/>
    </source>
</evidence>
<dbReference type="InterPro" id="IPR036026">
    <property type="entry name" value="Seven-hairpin_glycosidases"/>
</dbReference>
<evidence type="ECO:0000256" key="4">
    <source>
        <dbReference type="ARBA" id="ARBA00022801"/>
    </source>
</evidence>
<evidence type="ECO:0000256" key="2">
    <source>
        <dbReference type="ARBA" id="ARBA00004922"/>
    </source>
</evidence>
<dbReference type="OrthoDB" id="8118055at2759"/>
<proteinExistence type="inferred from homology"/>
<dbReference type="GO" id="GO:0005509">
    <property type="term" value="F:calcium ion binding"/>
    <property type="evidence" value="ECO:0007669"/>
    <property type="project" value="InterPro"/>
</dbReference>
<sequence length="100" mass="11808">MWRTTGDIKWRERGYGIFQAINKHARTEYGFSTFNGVDGNVHLLDDMPSWFLAETLKYLYLLFTDTETVPLEDWVFNTEAHPLPVFTWTEEERRVFGVEG</sequence>
<comment type="pathway">
    <text evidence="2">Protein modification; protein glycosylation.</text>
</comment>
<dbReference type="Pfam" id="PF01532">
    <property type="entry name" value="Glyco_hydro_47"/>
    <property type="match status" value="1"/>
</dbReference>
<dbReference type="GO" id="GO:0004571">
    <property type="term" value="F:mannosyl-oligosaccharide 1,2-alpha-mannosidase activity"/>
    <property type="evidence" value="ECO:0007669"/>
    <property type="project" value="InterPro"/>
</dbReference>
<feature type="binding site" evidence="6">
    <location>
        <position position="78"/>
    </location>
    <ligand>
        <name>Ca(2+)</name>
        <dbReference type="ChEBI" id="CHEBI:29108"/>
    </ligand>
</feature>
<gene>
    <name evidence="7" type="ORF">NLJ89_g11910</name>
</gene>
<keyword evidence="4" id="KW-0378">Hydrolase</keyword>